<dbReference type="GO" id="GO:0043565">
    <property type="term" value="F:sequence-specific DNA binding"/>
    <property type="evidence" value="ECO:0007669"/>
    <property type="project" value="TreeGrafter"/>
</dbReference>
<feature type="domain" description="Transposase IS200-like" evidence="1">
    <location>
        <begin position="16"/>
        <end position="188"/>
    </location>
</feature>
<dbReference type="GO" id="GO:0004803">
    <property type="term" value="F:transposase activity"/>
    <property type="evidence" value="ECO:0007669"/>
    <property type="project" value="InterPro"/>
</dbReference>
<dbReference type="InterPro" id="IPR002686">
    <property type="entry name" value="Transposase_17"/>
</dbReference>
<dbReference type="AlphaFoldDB" id="A0A418MHU0"/>
<dbReference type="PANTHER" id="PTHR36966">
    <property type="entry name" value="REP-ASSOCIATED TYROSINE TRANSPOSASE"/>
    <property type="match status" value="1"/>
</dbReference>
<dbReference type="GO" id="GO:0006313">
    <property type="term" value="P:DNA transposition"/>
    <property type="evidence" value="ECO:0007669"/>
    <property type="project" value="InterPro"/>
</dbReference>
<dbReference type="InterPro" id="IPR052715">
    <property type="entry name" value="RAYT_transposase"/>
</dbReference>
<sequence length="214" mass="25302">MHRDVYIYKGLPHLQPLGGTFFLTTRLAGSMSQIEKKRLAEDYALKRRQVLAKSSNPSADLDRLERIFFAEYEALLDKADFGPRWLADDALAKVVAESFQYWDDRAYELIAYTIMSNHIHIVFTLFNDESGNQVRSLQQVVQSVKSFSAKRCNRLLSREGMFWSDRNYDRLVRNQEEQHRIVQYVLNNPVKAGLCKRWQDWKWTYMKPSYNDFE</sequence>
<accession>A0A418MHU0</accession>
<proteinExistence type="predicted"/>
<name>A0A418MHU0_9BACT</name>
<evidence type="ECO:0000259" key="1">
    <source>
        <dbReference type="SMART" id="SM01321"/>
    </source>
</evidence>
<protein>
    <recommendedName>
        <fullName evidence="1">Transposase IS200-like domain-containing protein</fullName>
    </recommendedName>
</protein>
<dbReference type="SMART" id="SM01321">
    <property type="entry name" value="Y1_Tnp"/>
    <property type="match status" value="1"/>
</dbReference>
<dbReference type="PANTHER" id="PTHR36966:SF1">
    <property type="entry name" value="REP-ASSOCIATED TYROSINE TRANSPOSASE"/>
    <property type="match status" value="1"/>
</dbReference>
<dbReference type="Pfam" id="PF01797">
    <property type="entry name" value="Y1_Tnp"/>
    <property type="match status" value="1"/>
</dbReference>
<dbReference type="EMBL" id="QXED01000001">
    <property type="protein sequence ID" value="RIV26985.1"/>
    <property type="molecule type" value="Genomic_DNA"/>
</dbReference>
<dbReference type="SUPFAM" id="SSF143422">
    <property type="entry name" value="Transposase IS200-like"/>
    <property type="match status" value="1"/>
</dbReference>
<organism evidence="2 3">
    <name type="scientific">Fibrisoma montanum</name>
    <dbReference type="NCBI Taxonomy" id="2305895"/>
    <lineage>
        <taxon>Bacteria</taxon>
        <taxon>Pseudomonadati</taxon>
        <taxon>Bacteroidota</taxon>
        <taxon>Cytophagia</taxon>
        <taxon>Cytophagales</taxon>
        <taxon>Spirosomataceae</taxon>
        <taxon>Fibrisoma</taxon>
    </lineage>
</organism>
<dbReference type="Gene3D" id="3.30.70.1290">
    <property type="entry name" value="Transposase IS200-like"/>
    <property type="match status" value="1"/>
</dbReference>
<comment type="caution">
    <text evidence="2">The sequence shown here is derived from an EMBL/GenBank/DDBJ whole genome shotgun (WGS) entry which is preliminary data.</text>
</comment>
<gene>
    <name evidence="2" type="ORF">DYU11_01300</name>
</gene>
<dbReference type="OrthoDB" id="9794403at2"/>
<dbReference type="Proteomes" id="UP000283523">
    <property type="component" value="Unassembled WGS sequence"/>
</dbReference>
<evidence type="ECO:0000313" key="3">
    <source>
        <dbReference type="Proteomes" id="UP000283523"/>
    </source>
</evidence>
<keyword evidence="3" id="KW-1185">Reference proteome</keyword>
<dbReference type="InterPro" id="IPR036515">
    <property type="entry name" value="Transposase_17_sf"/>
</dbReference>
<reference evidence="2 3" key="1">
    <citation type="submission" date="2018-08" db="EMBL/GenBank/DDBJ databases">
        <title>Fibrisoma montanum sp. nov., isolated from Danxia mountain soil.</title>
        <authorList>
            <person name="Huang Y."/>
        </authorList>
    </citation>
    <scope>NUCLEOTIDE SEQUENCE [LARGE SCALE GENOMIC DNA]</scope>
    <source>
        <strain evidence="2 3">HYT19</strain>
    </source>
</reference>
<evidence type="ECO:0000313" key="2">
    <source>
        <dbReference type="EMBL" id="RIV26985.1"/>
    </source>
</evidence>